<comment type="caution">
    <text evidence="3">The sequence shown here is derived from an EMBL/GenBank/DDBJ whole genome shotgun (WGS) entry which is preliminary data.</text>
</comment>
<evidence type="ECO:0000259" key="2">
    <source>
        <dbReference type="Pfam" id="PF11881"/>
    </source>
</evidence>
<proteinExistence type="predicted"/>
<reference evidence="3 4" key="1">
    <citation type="submission" date="2019-09" db="EMBL/GenBank/DDBJ databases">
        <title>Bird 10,000 Genomes (B10K) Project - Family phase.</title>
        <authorList>
            <person name="Zhang G."/>
        </authorList>
    </citation>
    <scope>NUCLEOTIDE SEQUENCE [LARGE SCALE GENOMIC DNA]</scope>
    <source>
        <strain evidence="3">OUT-0023</strain>
        <tissue evidence="3">Blood</tissue>
    </source>
</reference>
<sequence length="272" mass="28758">IPHIPDPVPVLPEPLWHIPAPARIPGKRPARPEPGGKDSPNRLAKQEPPHPSPSSLSSSASSEAEPDSGDSQNSRKGSRGPWNSQKSSKDSAPGKSGNSALPEVFQATRPLGASQISAPAPKSGFSERPGRAKGAAPGWRRPDEPPEHKSQVNVFGQPRLRASLRDLRSPRRLPKSSIEDDLKRLILMDNSCPEPEPAPALPRTLSDESLCGGRGPSPTPRREIPKDFPGSAGSGTRTLPGRSGHHGTGKTGAVGRLEPGLIPLPDTAGLEW</sequence>
<feature type="region of interest" description="Disordered" evidence="1">
    <location>
        <begin position="1"/>
        <end position="176"/>
    </location>
</feature>
<feature type="non-terminal residue" evidence="3">
    <location>
        <position position="1"/>
    </location>
</feature>
<feature type="compositionally biased region" description="Basic and acidic residues" evidence="1">
    <location>
        <begin position="140"/>
        <end position="150"/>
    </location>
</feature>
<organism evidence="3 4">
    <name type="scientific">Poecile atricapillus</name>
    <name type="common">Black-capped chickadee</name>
    <name type="synonym">Parus atricapillus</name>
    <dbReference type="NCBI Taxonomy" id="48891"/>
    <lineage>
        <taxon>Eukaryota</taxon>
        <taxon>Metazoa</taxon>
        <taxon>Chordata</taxon>
        <taxon>Craniata</taxon>
        <taxon>Vertebrata</taxon>
        <taxon>Euteleostomi</taxon>
        <taxon>Archelosauria</taxon>
        <taxon>Archosauria</taxon>
        <taxon>Dinosauria</taxon>
        <taxon>Saurischia</taxon>
        <taxon>Theropoda</taxon>
        <taxon>Coelurosauria</taxon>
        <taxon>Aves</taxon>
        <taxon>Neognathae</taxon>
        <taxon>Neoaves</taxon>
        <taxon>Telluraves</taxon>
        <taxon>Australaves</taxon>
        <taxon>Passeriformes</taxon>
        <taxon>Paridae</taxon>
        <taxon>Poecile</taxon>
    </lineage>
</organism>
<name>A0A7K7R7Y0_POEAT</name>
<feature type="compositionally biased region" description="Low complexity" evidence="1">
    <location>
        <begin position="53"/>
        <end position="63"/>
    </location>
</feature>
<keyword evidence="4" id="KW-1185">Reference proteome</keyword>
<feature type="region of interest" description="Disordered" evidence="1">
    <location>
        <begin position="189"/>
        <end position="272"/>
    </location>
</feature>
<feature type="compositionally biased region" description="Basic and acidic residues" evidence="1">
    <location>
        <begin position="30"/>
        <end position="48"/>
    </location>
</feature>
<evidence type="ECO:0000313" key="3">
    <source>
        <dbReference type="EMBL" id="NWZ88314.1"/>
    </source>
</evidence>
<dbReference type="Pfam" id="PF11881">
    <property type="entry name" value="SPAR_C"/>
    <property type="match status" value="1"/>
</dbReference>
<dbReference type="EMBL" id="VZSS01000280">
    <property type="protein sequence ID" value="NWZ88314.1"/>
    <property type="molecule type" value="Genomic_DNA"/>
</dbReference>
<evidence type="ECO:0000256" key="1">
    <source>
        <dbReference type="SAM" id="MobiDB-lite"/>
    </source>
</evidence>
<feature type="domain" description="Signal-induced proliferation-associated 1-like protein C-terminal" evidence="2">
    <location>
        <begin position="148"/>
        <end position="216"/>
    </location>
</feature>
<evidence type="ECO:0000313" key="4">
    <source>
        <dbReference type="Proteomes" id="UP000540071"/>
    </source>
</evidence>
<dbReference type="Proteomes" id="UP000540071">
    <property type="component" value="Unassembled WGS sequence"/>
</dbReference>
<dbReference type="InterPro" id="IPR021818">
    <property type="entry name" value="SIPA1L_C"/>
</dbReference>
<protein>
    <submittedName>
        <fullName evidence="3">SI1L3 protein</fullName>
    </submittedName>
</protein>
<feature type="compositionally biased region" description="Pro residues" evidence="1">
    <location>
        <begin position="1"/>
        <end position="12"/>
    </location>
</feature>
<feature type="non-terminal residue" evidence="3">
    <location>
        <position position="272"/>
    </location>
</feature>
<accession>A0A7K7R7Y0</accession>
<dbReference type="AlphaFoldDB" id="A0A7K7R7Y0"/>
<gene>
    <name evidence="3" type="primary">Sipa1l3_0</name>
    <name evidence="3" type="ORF">POEATR_R15558</name>
</gene>